<organism evidence="8 9">
    <name type="scientific">Nocardia panacis</name>
    <dbReference type="NCBI Taxonomy" id="2340916"/>
    <lineage>
        <taxon>Bacteria</taxon>
        <taxon>Bacillati</taxon>
        <taxon>Actinomycetota</taxon>
        <taxon>Actinomycetes</taxon>
        <taxon>Mycobacteriales</taxon>
        <taxon>Nocardiaceae</taxon>
        <taxon>Nocardia</taxon>
    </lineage>
</organism>
<gene>
    <name evidence="8" type="ORF">D5S18_04265</name>
</gene>
<accession>A0A3A4KRL4</accession>
<proteinExistence type="inferred from homology"/>
<evidence type="ECO:0000256" key="1">
    <source>
        <dbReference type="ARBA" id="ARBA00003318"/>
    </source>
</evidence>
<dbReference type="RefSeq" id="WP_120038204.1">
    <property type="nucleotide sequence ID" value="NZ_QZFU01000012.1"/>
</dbReference>
<dbReference type="PROSITE" id="PS00194">
    <property type="entry name" value="THIOREDOXIN_1"/>
    <property type="match status" value="1"/>
</dbReference>
<dbReference type="GO" id="GO:0005829">
    <property type="term" value="C:cytosol"/>
    <property type="evidence" value="ECO:0007669"/>
    <property type="project" value="TreeGrafter"/>
</dbReference>
<protein>
    <submittedName>
        <fullName evidence="8">Thioredoxin</fullName>
    </submittedName>
</protein>
<comment type="caution">
    <text evidence="8">The sequence shown here is derived from an EMBL/GenBank/DDBJ whole genome shotgun (WGS) entry which is preliminary data.</text>
</comment>
<comment type="function">
    <text evidence="1">Participates in various redox reactions through the reversible oxidation of its active center dithiol to a disulfide and catalyzes dithiol-disulfide exchange reactions.</text>
</comment>
<keyword evidence="6" id="KW-0676">Redox-active center</keyword>
<dbReference type="GO" id="GO:0015035">
    <property type="term" value="F:protein-disulfide reductase activity"/>
    <property type="evidence" value="ECO:0007669"/>
    <property type="project" value="TreeGrafter"/>
</dbReference>
<evidence type="ECO:0000259" key="7">
    <source>
        <dbReference type="PROSITE" id="PS51352"/>
    </source>
</evidence>
<dbReference type="Proteomes" id="UP000266677">
    <property type="component" value="Unassembled WGS sequence"/>
</dbReference>
<evidence type="ECO:0000313" key="8">
    <source>
        <dbReference type="EMBL" id="RJO78757.1"/>
    </source>
</evidence>
<dbReference type="GO" id="GO:0045454">
    <property type="term" value="P:cell redox homeostasis"/>
    <property type="evidence" value="ECO:0007669"/>
    <property type="project" value="TreeGrafter"/>
</dbReference>
<evidence type="ECO:0000313" key="9">
    <source>
        <dbReference type="Proteomes" id="UP000266677"/>
    </source>
</evidence>
<evidence type="ECO:0000256" key="4">
    <source>
        <dbReference type="ARBA" id="ARBA00022982"/>
    </source>
</evidence>
<dbReference type="InterPro" id="IPR017937">
    <property type="entry name" value="Thioredoxin_CS"/>
</dbReference>
<dbReference type="OrthoDB" id="1495530at2"/>
<sequence length="150" mass="15904">MMEITIVAAVLLIAVAVGLLWQRRQGRVRPAAASDSAESEARAELLEAAGVTGSGPAVLHFSADWCGPCDAVRRVVANVIGEFTETPSAPRDIEVDIDVRPELAQALNVLSLPTTFIFDAEGRERFRISGVPKAGDLRTALAPLTIDKAA</sequence>
<keyword evidence="9" id="KW-1185">Reference proteome</keyword>
<evidence type="ECO:0000256" key="5">
    <source>
        <dbReference type="ARBA" id="ARBA00023157"/>
    </source>
</evidence>
<dbReference type="AlphaFoldDB" id="A0A3A4KRL4"/>
<dbReference type="InterPro" id="IPR013766">
    <property type="entry name" value="Thioredoxin_domain"/>
</dbReference>
<comment type="similarity">
    <text evidence="2">Belongs to the thioredoxin family.</text>
</comment>
<name>A0A3A4KRL4_9NOCA</name>
<dbReference type="Gene3D" id="3.40.30.10">
    <property type="entry name" value="Glutaredoxin"/>
    <property type="match status" value="1"/>
</dbReference>
<dbReference type="Pfam" id="PF00085">
    <property type="entry name" value="Thioredoxin"/>
    <property type="match status" value="1"/>
</dbReference>
<reference evidence="8 9" key="1">
    <citation type="submission" date="2018-09" db="EMBL/GenBank/DDBJ databases">
        <title>YIM PH21274 draft genome.</title>
        <authorList>
            <person name="Miao C."/>
        </authorList>
    </citation>
    <scope>NUCLEOTIDE SEQUENCE [LARGE SCALE GENOMIC DNA]</scope>
    <source>
        <strain evidence="8 9">YIM PH 21724</strain>
    </source>
</reference>
<evidence type="ECO:0000256" key="6">
    <source>
        <dbReference type="ARBA" id="ARBA00023284"/>
    </source>
</evidence>
<keyword evidence="5" id="KW-1015">Disulfide bond</keyword>
<evidence type="ECO:0000256" key="3">
    <source>
        <dbReference type="ARBA" id="ARBA00022448"/>
    </source>
</evidence>
<dbReference type="EMBL" id="QZFU01000012">
    <property type="protein sequence ID" value="RJO78757.1"/>
    <property type="molecule type" value="Genomic_DNA"/>
</dbReference>
<dbReference type="SUPFAM" id="SSF52833">
    <property type="entry name" value="Thioredoxin-like"/>
    <property type="match status" value="1"/>
</dbReference>
<dbReference type="PANTHER" id="PTHR45663:SF11">
    <property type="entry name" value="GEO12009P1"/>
    <property type="match status" value="1"/>
</dbReference>
<dbReference type="InterPro" id="IPR036249">
    <property type="entry name" value="Thioredoxin-like_sf"/>
</dbReference>
<evidence type="ECO:0000256" key="2">
    <source>
        <dbReference type="ARBA" id="ARBA00008987"/>
    </source>
</evidence>
<keyword evidence="4" id="KW-0249">Electron transport</keyword>
<keyword evidence="3" id="KW-0813">Transport</keyword>
<dbReference type="PANTHER" id="PTHR45663">
    <property type="entry name" value="GEO12009P1"/>
    <property type="match status" value="1"/>
</dbReference>
<dbReference type="PROSITE" id="PS51352">
    <property type="entry name" value="THIOREDOXIN_2"/>
    <property type="match status" value="1"/>
</dbReference>
<dbReference type="CDD" id="cd02947">
    <property type="entry name" value="TRX_family"/>
    <property type="match status" value="1"/>
</dbReference>
<feature type="domain" description="Thioredoxin" evidence="7">
    <location>
        <begin position="23"/>
        <end position="146"/>
    </location>
</feature>